<dbReference type="SUPFAM" id="SSF46785">
    <property type="entry name" value="Winged helix' DNA-binding domain"/>
    <property type="match status" value="1"/>
</dbReference>
<proteinExistence type="predicted"/>
<dbReference type="RefSeq" id="WP_069988750.1">
    <property type="nucleotide sequence ID" value="NZ_JACOQK010000001.1"/>
</dbReference>
<name>A0ABR7IPJ1_9CLOT</name>
<dbReference type="Pfam" id="PF13730">
    <property type="entry name" value="HTH_36"/>
    <property type="match status" value="1"/>
</dbReference>
<evidence type="ECO:0000313" key="1">
    <source>
        <dbReference type="EMBL" id="MBC5787059.1"/>
    </source>
</evidence>
<dbReference type="Gene3D" id="1.10.10.10">
    <property type="entry name" value="Winged helix-like DNA-binding domain superfamily/Winged helix DNA-binding domain"/>
    <property type="match status" value="1"/>
</dbReference>
<dbReference type="InterPro" id="IPR036390">
    <property type="entry name" value="WH_DNA-bd_sf"/>
</dbReference>
<dbReference type="InterPro" id="IPR036388">
    <property type="entry name" value="WH-like_DNA-bd_sf"/>
</dbReference>
<reference evidence="1 2" key="1">
    <citation type="submission" date="2020-08" db="EMBL/GenBank/DDBJ databases">
        <title>Genome public.</title>
        <authorList>
            <person name="Liu C."/>
            <person name="Sun Q."/>
        </authorList>
    </citation>
    <scope>NUCLEOTIDE SEQUENCE [LARGE SCALE GENOMIC DNA]</scope>
    <source>
        <strain evidence="1 2">NSJ-27</strain>
    </source>
</reference>
<dbReference type="EMBL" id="JACOQK010000001">
    <property type="protein sequence ID" value="MBC5787059.1"/>
    <property type="molecule type" value="Genomic_DNA"/>
</dbReference>
<gene>
    <name evidence="1" type="ORF">H8Z77_03345</name>
</gene>
<accession>A0ABR7IPJ1</accession>
<organism evidence="1 2">
    <name type="scientific">Clostridium facile</name>
    <dbReference type="NCBI Taxonomy" id="2763035"/>
    <lineage>
        <taxon>Bacteria</taxon>
        <taxon>Bacillati</taxon>
        <taxon>Bacillota</taxon>
        <taxon>Clostridia</taxon>
        <taxon>Eubacteriales</taxon>
        <taxon>Clostridiaceae</taxon>
        <taxon>Clostridium</taxon>
    </lineage>
</organism>
<keyword evidence="2" id="KW-1185">Reference proteome</keyword>
<sequence>MKQLHLIYCADLPHRAVSVYLYLANRANKESQCWPSIPTIAYDLKLSQSTVRRALHDLRAAGYLETEQRYRSKGGKSSLLFTLK</sequence>
<comment type="caution">
    <text evidence="1">The sequence shown here is derived from an EMBL/GenBank/DDBJ whole genome shotgun (WGS) entry which is preliminary data.</text>
</comment>
<dbReference type="Proteomes" id="UP000649151">
    <property type="component" value="Unassembled WGS sequence"/>
</dbReference>
<evidence type="ECO:0000313" key="2">
    <source>
        <dbReference type="Proteomes" id="UP000649151"/>
    </source>
</evidence>
<protein>
    <submittedName>
        <fullName evidence="1">Helix-turn-helix domain-containing protein</fullName>
    </submittedName>
</protein>